<sequence>MSIASSVWFGIWDGMISLSSPSTLCLSSFASLRCSVSCLTSRTAGHRASMCVLPEGKRLRSGPPSRNSRLALWGSRR</sequence>
<proteinExistence type="predicted"/>
<feature type="region of interest" description="Disordered" evidence="1">
    <location>
        <begin position="58"/>
        <end position="77"/>
    </location>
</feature>
<protein>
    <submittedName>
        <fullName evidence="2">Uncharacterized protein</fullName>
    </submittedName>
</protein>
<accession>V6TKI7</accession>
<name>V6TKI7_GIAIN</name>
<gene>
    <name evidence="2" type="ORF">DHA2_152751</name>
</gene>
<dbReference type="AlphaFoldDB" id="V6TKI7"/>
<evidence type="ECO:0000313" key="2">
    <source>
        <dbReference type="EMBL" id="ESU37475.1"/>
    </source>
</evidence>
<dbReference type="EMBL" id="AHGT01000026">
    <property type="protein sequence ID" value="ESU37475.1"/>
    <property type="molecule type" value="Genomic_DNA"/>
</dbReference>
<organism evidence="2 3">
    <name type="scientific">Giardia intestinalis</name>
    <name type="common">Giardia lamblia</name>
    <dbReference type="NCBI Taxonomy" id="5741"/>
    <lineage>
        <taxon>Eukaryota</taxon>
        <taxon>Metamonada</taxon>
        <taxon>Diplomonadida</taxon>
        <taxon>Hexamitidae</taxon>
        <taxon>Giardiinae</taxon>
        <taxon>Giardia</taxon>
    </lineage>
</organism>
<reference evidence="2 3" key="2">
    <citation type="journal article" date="2013" name="Genome Biol. Evol.">
        <title>Genome sequencing of Giardia lamblia genotypes A2 and B isolates (DH and GS) and comparative analysis with the genomes of genotypes A1 and E (WB and Pig).</title>
        <authorList>
            <person name="Adam R.D."/>
            <person name="Dahlstrom E.W."/>
            <person name="Martens C.A."/>
            <person name="Bruno D.P."/>
            <person name="Barbian K.D."/>
            <person name="Ricklefs S.M."/>
            <person name="Hernandez M.M."/>
            <person name="Narla N.P."/>
            <person name="Patel R.B."/>
            <person name="Porcella S.F."/>
            <person name="Nash T.E."/>
        </authorList>
    </citation>
    <scope>NUCLEOTIDE SEQUENCE [LARGE SCALE GENOMIC DNA]</scope>
    <source>
        <strain evidence="2 3">DH</strain>
    </source>
</reference>
<dbReference type="Proteomes" id="UP000018320">
    <property type="component" value="Unassembled WGS sequence"/>
</dbReference>
<dbReference type="VEuPathDB" id="GiardiaDB:DHA2_152751"/>
<evidence type="ECO:0000313" key="3">
    <source>
        <dbReference type="Proteomes" id="UP000018320"/>
    </source>
</evidence>
<reference evidence="3" key="1">
    <citation type="submission" date="2012-02" db="EMBL/GenBank/DDBJ databases">
        <title>Genome sequencing of Giardia lamblia Genotypes A2 and B isolates (DH and GS) and comparative analysis with the genomes of Genotypes A1 and E (WB and Pig).</title>
        <authorList>
            <person name="Adam R."/>
            <person name="Dahlstrom E."/>
            <person name="Martens C."/>
            <person name="Bruno D."/>
            <person name="Barbian K."/>
            <person name="Porcella S.F."/>
            <person name="Nash T."/>
        </authorList>
    </citation>
    <scope>NUCLEOTIDE SEQUENCE</scope>
    <source>
        <strain evidence="3">DH</strain>
    </source>
</reference>
<comment type="caution">
    <text evidence="2">The sequence shown here is derived from an EMBL/GenBank/DDBJ whole genome shotgun (WGS) entry which is preliminary data.</text>
</comment>
<evidence type="ECO:0000256" key="1">
    <source>
        <dbReference type="SAM" id="MobiDB-lite"/>
    </source>
</evidence>